<proteinExistence type="predicted"/>
<reference evidence="1" key="1">
    <citation type="journal article" date="2021" name="Proc. Natl. Acad. Sci. U.S.A.">
        <title>A Catalog of Tens of Thousands of Viruses from Human Metagenomes Reveals Hidden Associations with Chronic Diseases.</title>
        <authorList>
            <person name="Tisza M.J."/>
            <person name="Buck C.B."/>
        </authorList>
    </citation>
    <scope>NUCLEOTIDE SEQUENCE</scope>
    <source>
        <strain evidence="1">Ctzc413</strain>
    </source>
</reference>
<evidence type="ECO:0000313" key="1">
    <source>
        <dbReference type="EMBL" id="DAD97321.1"/>
    </source>
</evidence>
<protein>
    <submittedName>
        <fullName evidence="1">Uncharacterized protein</fullName>
    </submittedName>
</protein>
<name>A0A8S5NRK3_9CAUD</name>
<dbReference type="EMBL" id="BK015237">
    <property type="protein sequence ID" value="DAD97321.1"/>
    <property type="molecule type" value="Genomic_DNA"/>
</dbReference>
<organism evidence="1">
    <name type="scientific">Myoviridae sp. ctzc413</name>
    <dbReference type="NCBI Taxonomy" id="2826721"/>
    <lineage>
        <taxon>Viruses</taxon>
        <taxon>Duplodnaviria</taxon>
        <taxon>Heunggongvirae</taxon>
        <taxon>Uroviricota</taxon>
        <taxon>Caudoviricetes</taxon>
    </lineage>
</organism>
<sequence length="46" mass="5228">MIRLCKLLSILSLQRFDKGIISCRLGKVNSSNEKNKDANKLHKKGE</sequence>
<accession>A0A8S5NRK3</accession>